<dbReference type="Pfam" id="PF13826">
    <property type="entry name" value="Monooxy_af470-like"/>
    <property type="match status" value="1"/>
</dbReference>
<organism evidence="2">
    <name type="scientific">freshwater metagenome</name>
    <dbReference type="NCBI Taxonomy" id="449393"/>
    <lineage>
        <taxon>unclassified sequences</taxon>
        <taxon>metagenomes</taxon>
        <taxon>ecological metagenomes</taxon>
    </lineage>
</organism>
<dbReference type="InterPro" id="IPR011008">
    <property type="entry name" value="Dimeric_a/b-barrel"/>
</dbReference>
<accession>A0A6J6JZ58</accession>
<dbReference type="PANTHER" id="PTHR37811">
    <property type="entry name" value="BLL5343 PROTEIN"/>
    <property type="match status" value="1"/>
</dbReference>
<gene>
    <name evidence="1" type="ORF">UFOPK1684_00469</name>
    <name evidence="2" type="ORF">UFOPK2158_00636</name>
</gene>
<dbReference type="PANTHER" id="PTHR37811:SF2">
    <property type="entry name" value="ABM DOMAIN-CONTAINING PROTEIN"/>
    <property type="match status" value="1"/>
</dbReference>
<evidence type="ECO:0000313" key="2">
    <source>
        <dbReference type="EMBL" id="CAB4641534.1"/>
    </source>
</evidence>
<sequence length="126" mass="14320">MAPPLAFSPGTSGTMANMFACSFIFRKKTYDEEFHRLDASIDAYAQSLDGYIGVDRWFSEDGKAQNSVYYWRDMDAVSVFARFPDHLEAKEKYAQWYEGYQIVISEVTASYGDGNIPHVTAGFNLR</sequence>
<name>A0A6J6JZ58_9ZZZZ</name>
<dbReference type="AlphaFoldDB" id="A0A6J6JZ58"/>
<dbReference type="EMBL" id="CAEZTM010000014">
    <property type="protein sequence ID" value="CAB4566820.1"/>
    <property type="molecule type" value="Genomic_DNA"/>
</dbReference>
<dbReference type="InterPro" id="IPR052936">
    <property type="entry name" value="Jasmonate_Hydroxylase-like"/>
</dbReference>
<evidence type="ECO:0000313" key="1">
    <source>
        <dbReference type="EMBL" id="CAB4566820.1"/>
    </source>
</evidence>
<dbReference type="SUPFAM" id="SSF54909">
    <property type="entry name" value="Dimeric alpha+beta barrel"/>
    <property type="match status" value="1"/>
</dbReference>
<dbReference type="Gene3D" id="3.30.70.100">
    <property type="match status" value="1"/>
</dbReference>
<proteinExistence type="predicted"/>
<dbReference type="EMBL" id="CAEZVY010000054">
    <property type="protein sequence ID" value="CAB4641534.1"/>
    <property type="molecule type" value="Genomic_DNA"/>
</dbReference>
<reference evidence="2" key="1">
    <citation type="submission" date="2020-05" db="EMBL/GenBank/DDBJ databases">
        <authorList>
            <person name="Chiriac C."/>
            <person name="Salcher M."/>
            <person name="Ghai R."/>
            <person name="Kavagutti S V."/>
        </authorList>
    </citation>
    <scope>NUCLEOTIDE SEQUENCE</scope>
</reference>
<protein>
    <submittedName>
        <fullName evidence="2">Unannotated protein</fullName>
    </submittedName>
</protein>
<dbReference type="InterPro" id="IPR025444">
    <property type="entry name" value="Monooxy_af470"/>
</dbReference>